<dbReference type="GO" id="GO:0016787">
    <property type="term" value="F:hydrolase activity"/>
    <property type="evidence" value="ECO:0007669"/>
    <property type="project" value="UniProtKB-KW"/>
</dbReference>
<evidence type="ECO:0000256" key="3">
    <source>
        <dbReference type="SAM" id="MobiDB-lite"/>
    </source>
</evidence>
<evidence type="ECO:0000313" key="7">
    <source>
        <dbReference type="EMBL" id="MBC3179525.1"/>
    </source>
</evidence>
<evidence type="ECO:0000313" key="9">
    <source>
        <dbReference type="Proteomes" id="UP000516235"/>
    </source>
</evidence>
<dbReference type="InterPro" id="IPR044905">
    <property type="entry name" value="Rpf1_C_sf"/>
</dbReference>
<feature type="domain" description="Resuscitation-promoting factor Rpf1 C-terminal" evidence="6">
    <location>
        <begin position="116"/>
        <end position="205"/>
    </location>
</feature>
<dbReference type="InterPro" id="IPR023346">
    <property type="entry name" value="Lysozyme-like_dom_sf"/>
</dbReference>
<accession>A0A7H0K0C4</accession>
<feature type="chain" id="PRO_5028897068" evidence="4">
    <location>
        <begin position="36"/>
        <end position="240"/>
    </location>
</feature>
<dbReference type="AlphaFoldDB" id="A0A7H0K0C4"/>
<protein>
    <submittedName>
        <fullName evidence="8">DUF3235 domain-containing protein</fullName>
    </submittedName>
</protein>
<evidence type="ECO:0000313" key="8">
    <source>
        <dbReference type="EMBL" id="QNP90740.1"/>
    </source>
</evidence>
<dbReference type="Proteomes" id="UP000516235">
    <property type="component" value="Chromosome"/>
</dbReference>
<dbReference type="Pfam" id="PF06737">
    <property type="entry name" value="Transglycosylas"/>
    <property type="match status" value="1"/>
</dbReference>
<reference evidence="9 10" key="1">
    <citation type="submission" date="2020-08" db="EMBL/GenBank/DDBJ databases">
        <title>novel species in genus Corynebacterium.</title>
        <authorList>
            <person name="Zhang G."/>
        </authorList>
    </citation>
    <scope>NUCLEOTIDE SEQUENCE [LARGE SCALE GENOMIC DNA]</scope>
    <source>
        <strain evidence="9 10">zg-917</strain>
        <strain evidence="8">Zg-917</strain>
    </source>
</reference>
<evidence type="ECO:0000313" key="10">
    <source>
        <dbReference type="Proteomes" id="UP000642876"/>
    </source>
</evidence>
<feature type="signal peptide" evidence="4">
    <location>
        <begin position="1"/>
        <end position="35"/>
    </location>
</feature>
<evidence type="ECO:0000259" key="5">
    <source>
        <dbReference type="Pfam" id="PF06737"/>
    </source>
</evidence>
<dbReference type="EMBL" id="CP061032">
    <property type="protein sequence ID" value="QNP90740.1"/>
    <property type="molecule type" value="Genomic_DNA"/>
</dbReference>
<evidence type="ECO:0000256" key="4">
    <source>
        <dbReference type="SAM" id="SignalP"/>
    </source>
</evidence>
<dbReference type="Proteomes" id="UP000642876">
    <property type="component" value="Unassembled WGS sequence"/>
</dbReference>
<evidence type="ECO:0000259" key="6">
    <source>
        <dbReference type="Pfam" id="PF11574"/>
    </source>
</evidence>
<sequence>MGRHTKKTTSMGKKALAGSAAAAALAGIVAPQATAAPDSDWDKLAQCESGGNWAINTGNGYYGGLQFSYGTWLAYGGGEFAPTANLATREQQIIVAERTLASQGWGAWPACSARYGLNSAPTNRDAQAAQAAKPAPKPAPAPKAAAPKQQAPAKTAVETDALYRQLRDAIQSFGFQVPASVQSNYVANRNDYNAFYTANKQLIDAALAGDFASVARQLGANFNTQVNNTIASVQQTYLAR</sequence>
<dbReference type="RefSeq" id="WP_171194691.1">
    <property type="nucleotide sequence ID" value="NZ_CP061032.1"/>
</dbReference>
<proteinExistence type="inferred from homology"/>
<dbReference type="Pfam" id="PF11574">
    <property type="entry name" value="Rpf1_C"/>
    <property type="match status" value="1"/>
</dbReference>
<dbReference type="Gene3D" id="1.10.1200.100">
    <property type="entry name" value="conserved protein domain from corynebacterium diphtheriae"/>
    <property type="match status" value="1"/>
</dbReference>
<dbReference type="CDD" id="cd13925">
    <property type="entry name" value="RPF"/>
    <property type="match status" value="1"/>
</dbReference>
<dbReference type="SUPFAM" id="SSF53955">
    <property type="entry name" value="Lysozyme-like"/>
    <property type="match status" value="1"/>
</dbReference>
<evidence type="ECO:0000256" key="2">
    <source>
        <dbReference type="ARBA" id="ARBA00022801"/>
    </source>
</evidence>
<feature type="compositionally biased region" description="Low complexity" evidence="3">
    <location>
        <begin position="142"/>
        <end position="153"/>
    </location>
</feature>
<evidence type="ECO:0000256" key="1">
    <source>
        <dbReference type="ARBA" id="ARBA00010830"/>
    </source>
</evidence>
<name>A0A7H0K0C4_9CORY</name>
<dbReference type="InterPro" id="IPR021630">
    <property type="entry name" value="Rpf1_C"/>
</dbReference>
<feature type="domain" description="Resuscitation-promoting factor core lysozyme-like" evidence="5">
    <location>
        <begin position="35"/>
        <end position="111"/>
    </location>
</feature>
<dbReference type="EMBL" id="JACMYE010000007">
    <property type="protein sequence ID" value="MBC3179525.1"/>
    <property type="molecule type" value="Genomic_DNA"/>
</dbReference>
<dbReference type="InterPro" id="IPR010618">
    <property type="entry name" value="RPF"/>
</dbReference>
<keyword evidence="4" id="KW-0732">Signal</keyword>
<gene>
    <name evidence="7" type="ORF">H7348_09460</name>
    <name evidence="8" type="ORF">IAU68_02930</name>
</gene>
<organism evidence="8 9">
    <name type="scientific">Corynebacterium lujinxingii</name>
    <dbReference type="NCBI Taxonomy" id="2763010"/>
    <lineage>
        <taxon>Bacteria</taxon>
        <taxon>Bacillati</taxon>
        <taxon>Actinomycetota</taxon>
        <taxon>Actinomycetes</taxon>
        <taxon>Mycobacteriales</taxon>
        <taxon>Corynebacteriaceae</taxon>
        <taxon>Corynebacterium</taxon>
    </lineage>
</organism>
<keyword evidence="10" id="KW-1185">Reference proteome</keyword>
<comment type="similarity">
    <text evidence="1">Belongs to the transglycosylase family. Rpf subfamily.</text>
</comment>
<keyword evidence="2" id="KW-0378">Hydrolase</keyword>
<feature type="region of interest" description="Disordered" evidence="3">
    <location>
        <begin position="122"/>
        <end position="153"/>
    </location>
</feature>
<dbReference type="KEGG" id="cluj:IAU68_02930"/>
<dbReference type="Gene3D" id="1.10.530.10">
    <property type="match status" value="1"/>
</dbReference>